<evidence type="ECO:0000256" key="1">
    <source>
        <dbReference type="SAM" id="MobiDB-lite"/>
    </source>
</evidence>
<gene>
    <name evidence="2" type="ORF">G6011_03288</name>
</gene>
<protein>
    <submittedName>
        <fullName evidence="2">Uncharacterized protein</fullName>
    </submittedName>
</protein>
<accession>A0AAD4NSH8</accession>
<dbReference type="Proteomes" id="UP001199106">
    <property type="component" value="Unassembled WGS sequence"/>
</dbReference>
<keyword evidence="3" id="KW-1185">Reference proteome</keyword>
<comment type="caution">
    <text evidence="2">The sequence shown here is derived from an EMBL/GenBank/DDBJ whole genome shotgun (WGS) entry which is preliminary data.</text>
</comment>
<name>A0AAD4NSH8_9PLEO</name>
<organism evidence="2 3">
    <name type="scientific">Alternaria panax</name>
    <dbReference type="NCBI Taxonomy" id="48097"/>
    <lineage>
        <taxon>Eukaryota</taxon>
        <taxon>Fungi</taxon>
        <taxon>Dikarya</taxon>
        <taxon>Ascomycota</taxon>
        <taxon>Pezizomycotina</taxon>
        <taxon>Dothideomycetes</taxon>
        <taxon>Pleosporomycetidae</taxon>
        <taxon>Pleosporales</taxon>
        <taxon>Pleosporineae</taxon>
        <taxon>Pleosporaceae</taxon>
        <taxon>Alternaria</taxon>
        <taxon>Alternaria sect. Panax</taxon>
    </lineage>
</organism>
<reference evidence="2" key="1">
    <citation type="submission" date="2021-07" db="EMBL/GenBank/DDBJ databases">
        <title>Genome Resource of American Ginseng Black Spot Pathogen Alternaria panax.</title>
        <authorList>
            <person name="Qiu C."/>
            <person name="Wang W."/>
            <person name="Liu Z."/>
        </authorList>
    </citation>
    <scope>NUCLEOTIDE SEQUENCE</scope>
    <source>
        <strain evidence="2">BNCC115425</strain>
    </source>
</reference>
<evidence type="ECO:0000313" key="2">
    <source>
        <dbReference type="EMBL" id="KAG9193253.1"/>
    </source>
</evidence>
<dbReference type="AlphaFoldDB" id="A0AAD4NSH8"/>
<sequence length="405" mass="45370">MAKNEHLRGVVSLAAAKAEAIVRTYPTHFYDIEEAKSYVDATCKRVDFEYITSKHISDEELEYVKDKACFAVAARAFKQGEFYLKVELADPRALRGGLVAVEADINRLLPLVPYWPLRFSNVQEAVIHVDGVARWSRFAYKEFEGVEGMKFRSYVNSNTVRHAFEAGRFDLDVPGKGWQCRQPKPREQAKKVVTLPKTHKGRLATMREAVEFDMQRLLPLLSAWPATFHSLNAARDHVRVFSRSIHFSYTYWPNVEPSHFRLIANFHTAKRAFNLGKFNIDPKGETGDESDDTEKTAVDEKSEVSTLAYDLSSIGTVGTPLFSATTAYSNSINSIGTAITNTTAVDTATDTVLDLVSDEPSSCAGNIQEVAQEVTMPPVVEVDEDPFKDLVAILKRESILKMAFE</sequence>
<proteinExistence type="predicted"/>
<dbReference type="EMBL" id="JAANER010000002">
    <property type="protein sequence ID" value="KAG9193253.1"/>
    <property type="molecule type" value="Genomic_DNA"/>
</dbReference>
<feature type="region of interest" description="Disordered" evidence="1">
    <location>
        <begin position="280"/>
        <end position="299"/>
    </location>
</feature>
<evidence type="ECO:0000313" key="3">
    <source>
        <dbReference type="Proteomes" id="UP001199106"/>
    </source>
</evidence>